<protein>
    <submittedName>
        <fullName evidence="4">Alkaline phosphatase</fullName>
    </submittedName>
</protein>
<evidence type="ECO:0000313" key="4">
    <source>
        <dbReference type="EMBL" id="MCE2597035.1"/>
    </source>
</evidence>
<gene>
    <name evidence="4" type="ORF">K6Y31_19855</name>
</gene>
<dbReference type="PANTHER" id="PTHR11596:SF5">
    <property type="entry name" value="ALKALINE PHOSPHATASE"/>
    <property type="match status" value="1"/>
</dbReference>
<organism evidence="4 5">
    <name type="scientific">Motilimonas cestriensis</name>
    <dbReference type="NCBI Taxonomy" id="2742685"/>
    <lineage>
        <taxon>Bacteria</taxon>
        <taxon>Pseudomonadati</taxon>
        <taxon>Pseudomonadota</taxon>
        <taxon>Gammaproteobacteria</taxon>
        <taxon>Alteromonadales</taxon>
        <taxon>Alteromonadales genera incertae sedis</taxon>
        <taxon>Motilimonas</taxon>
    </lineage>
</organism>
<dbReference type="EMBL" id="JAIMJA010000030">
    <property type="protein sequence ID" value="MCE2597035.1"/>
    <property type="molecule type" value="Genomic_DNA"/>
</dbReference>
<keyword evidence="3" id="KW-0732">Signal</keyword>
<evidence type="ECO:0000313" key="5">
    <source>
        <dbReference type="Proteomes" id="UP001201273"/>
    </source>
</evidence>
<dbReference type="Pfam" id="PF00245">
    <property type="entry name" value="Alk_phosphatase"/>
    <property type="match status" value="1"/>
</dbReference>
<comment type="caution">
    <text evidence="4">The sequence shown here is derived from an EMBL/GenBank/DDBJ whole genome shotgun (WGS) entry which is preliminary data.</text>
</comment>
<dbReference type="SUPFAM" id="SSF53649">
    <property type="entry name" value="Alkaline phosphatase-like"/>
    <property type="match status" value="1"/>
</dbReference>
<dbReference type="PANTHER" id="PTHR11596">
    <property type="entry name" value="ALKALINE PHOSPHATASE"/>
    <property type="match status" value="1"/>
</dbReference>
<sequence length="523" mass="55508">MGHKMNGLLRPSLVATVISSVIASSAITANAASLNEVQSQNPWFTSGQQLIAEKIAQQPNTNKAKNVILFVGDGMGISTLTAARILQGQNNGAEGEENFLSFEQFPHTALVKTYNTNQQTPDSAGTMTAMMTGVKNKAGVISLGANAVRGDCNSSKGNELVTSLMLAENLGKATGIVSTARITHATPAATYAHSPERNWESDNNMPAEAISSGCKDIATQLVEFPYGDGIDVALGGGKRHFIPKQDGGKRTDNRNLISQWQTRFPQGQLANNSQELMAIDAKETTKLLGLFNSSHMNYEADRDSTGTGEPSLADMTTKAIDVLANNDKGFFLMVEAGRIDHGHHAGNAYRALTDAVAFSDAIKAATENNKINLDETLIVVTADHSHVFTIAGYPTKGNPILGHVVSNDATGSSTGTPSLASDNLPYTTLGYNNGLGFADLSVGGDTRYNEAPTTGRQDTTNINTQGQGYHQEALIPLESETHAGEDISLHAQGPSAHLFQGVIEQSTLFHIINHAAQLDAKAY</sequence>
<dbReference type="PRINTS" id="PR00113">
    <property type="entry name" value="ALKPHPHTASE"/>
</dbReference>
<accession>A0ABS8WI39</accession>
<evidence type="ECO:0000256" key="2">
    <source>
        <dbReference type="RuleBase" id="RU003946"/>
    </source>
</evidence>
<reference evidence="4 5" key="1">
    <citation type="journal article" date="2022" name="Environ. Microbiol. Rep.">
        <title>Eco-phylogenetic analyses reveal divergent evolution of vitamin B12 metabolism in the marine bacterial family 'Psychromonadaceae'.</title>
        <authorList>
            <person name="Jin X."/>
            <person name="Yang Y."/>
            <person name="Cao H."/>
            <person name="Gao B."/>
            <person name="Zhao Z."/>
        </authorList>
    </citation>
    <scope>NUCLEOTIDE SEQUENCE [LARGE SCALE GENOMIC DNA]</scope>
    <source>
        <strain evidence="4 5">MKS20</strain>
    </source>
</reference>
<comment type="similarity">
    <text evidence="2">Belongs to the alkaline phosphatase family.</text>
</comment>
<proteinExistence type="inferred from homology"/>
<dbReference type="Gene3D" id="3.40.720.10">
    <property type="entry name" value="Alkaline Phosphatase, subunit A"/>
    <property type="match status" value="1"/>
</dbReference>
<dbReference type="Proteomes" id="UP001201273">
    <property type="component" value="Unassembled WGS sequence"/>
</dbReference>
<dbReference type="SMART" id="SM00098">
    <property type="entry name" value="alkPPc"/>
    <property type="match status" value="1"/>
</dbReference>
<dbReference type="InterPro" id="IPR017850">
    <property type="entry name" value="Alkaline_phosphatase_core_sf"/>
</dbReference>
<dbReference type="RefSeq" id="WP_233054781.1">
    <property type="nucleotide sequence ID" value="NZ_JAIMJA010000030.1"/>
</dbReference>
<evidence type="ECO:0000256" key="3">
    <source>
        <dbReference type="SAM" id="SignalP"/>
    </source>
</evidence>
<evidence type="ECO:0000256" key="1">
    <source>
        <dbReference type="ARBA" id="ARBA00022553"/>
    </source>
</evidence>
<feature type="signal peptide" evidence="3">
    <location>
        <begin position="1"/>
        <end position="31"/>
    </location>
</feature>
<dbReference type="InterPro" id="IPR001952">
    <property type="entry name" value="Alkaline_phosphatase"/>
</dbReference>
<keyword evidence="1" id="KW-0597">Phosphoprotein</keyword>
<name>A0ABS8WI39_9GAMM</name>
<dbReference type="CDD" id="cd16012">
    <property type="entry name" value="ALP"/>
    <property type="match status" value="1"/>
</dbReference>
<feature type="chain" id="PRO_5046269336" evidence="3">
    <location>
        <begin position="32"/>
        <end position="523"/>
    </location>
</feature>
<keyword evidence="5" id="KW-1185">Reference proteome</keyword>